<dbReference type="Proteomes" id="UP000001312">
    <property type="component" value="Unassembled WGS sequence"/>
</dbReference>
<name>A7EGP3_SCLS1</name>
<proteinExistence type="predicted"/>
<sequence>MLSPSQIKVSLGKPIRIPDRLKSAGAIAHQVHTGKLLLSINNDDVDGVML</sequence>
<dbReference type="InParanoid" id="A7EGP3"/>
<dbReference type="EMBL" id="CH476625">
    <property type="protein sequence ID" value="EDO02009.1"/>
    <property type="molecule type" value="Genomic_DNA"/>
</dbReference>
<dbReference type="GeneID" id="5490618"/>
<accession>A7EGP3</accession>
<evidence type="ECO:0000313" key="1">
    <source>
        <dbReference type="EMBL" id="EDO02009.1"/>
    </source>
</evidence>
<dbReference type="AlphaFoldDB" id="A7EGP3"/>
<organism evidence="1 2">
    <name type="scientific">Sclerotinia sclerotiorum (strain ATCC 18683 / 1980 / Ss-1)</name>
    <name type="common">White mold</name>
    <name type="synonym">Whetzelinia sclerotiorum</name>
    <dbReference type="NCBI Taxonomy" id="665079"/>
    <lineage>
        <taxon>Eukaryota</taxon>
        <taxon>Fungi</taxon>
        <taxon>Dikarya</taxon>
        <taxon>Ascomycota</taxon>
        <taxon>Pezizomycotina</taxon>
        <taxon>Leotiomycetes</taxon>
        <taxon>Helotiales</taxon>
        <taxon>Sclerotiniaceae</taxon>
        <taxon>Sclerotinia</taxon>
    </lineage>
</organism>
<gene>
    <name evidence="1" type="ORF">SS1G_04485</name>
</gene>
<dbReference type="RefSeq" id="XP_001594677.1">
    <property type="nucleotide sequence ID" value="XM_001594627.1"/>
</dbReference>
<evidence type="ECO:0000313" key="2">
    <source>
        <dbReference type="Proteomes" id="UP000001312"/>
    </source>
</evidence>
<reference evidence="2" key="1">
    <citation type="journal article" date="2011" name="PLoS Genet.">
        <title>Genomic analysis of the necrotrophic fungal pathogens Sclerotinia sclerotiorum and Botrytis cinerea.</title>
        <authorList>
            <person name="Amselem J."/>
            <person name="Cuomo C.A."/>
            <person name="van Kan J.A."/>
            <person name="Viaud M."/>
            <person name="Benito E.P."/>
            <person name="Couloux A."/>
            <person name="Coutinho P.M."/>
            <person name="de Vries R.P."/>
            <person name="Dyer P.S."/>
            <person name="Fillinger S."/>
            <person name="Fournier E."/>
            <person name="Gout L."/>
            <person name="Hahn M."/>
            <person name="Kohn L."/>
            <person name="Lapalu N."/>
            <person name="Plummer K.M."/>
            <person name="Pradier J.M."/>
            <person name="Quevillon E."/>
            <person name="Sharon A."/>
            <person name="Simon A."/>
            <person name="ten Have A."/>
            <person name="Tudzynski B."/>
            <person name="Tudzynski P."/>
            <person name="Wincker P."/>
            <person name="Andrew M."/>
            <person name="Anthouard V."/>
            <person name="Beever R.E."/>
            <person name="Beffa R."/>
            <person name="Benoit I."/>
            <person name="Bouzid O."/>
            <person name="Brault B."/>
            <person name="Chen Z."/>
            <person name="Choquer M."/>
            <person name="Collemare J."/>
            <person name="Cotton P."/>
            <person name="Danchin E.G."/>
            <person name="Da Silva C."/>
            <person name="Gautier A."/>
            <person name="Giraud C."/>
            <person name="Giraud T."/>
            <person name="Gonzalez C."/>
            <person name="Grossetete S."/>
            <person name="Guldener U."/>
            <person name="Henrissat B."/>
            <person name="Howlett B.J."/>
            <person name="Kodira C."/>
            <person name="Kretschmer M."/>
            <person name="Lappartient A."/>
            <person name="Leroch M."/>
            <person name="Levis C."/>
            <person name="Mauceli E."/>
            <person name="Neuveglise C."/>
            <person name="Oeser B."/>
            <person name="Pearson M."/>
            <person name="Poulain J."/>
            <person name="Poussereau N."/>
            <person name="Quesneville H."/>
            <person name="Rascle C."/>
            <person name="Schumacher J."/>
            <person name="Segurens B."/>
            <person name="Sexton A."/>
            <person name="Silva E."/>
            <person name="Sirven C."/>
            <person name="Soanes D.M."/>
            <person name="Talbot N.J."/>
            <person name="Templeton M."/>
            <person name="Yandava C."/>
            <person name="Yarden O."/>
            <person name="Zeng Q."/>
            <person name="Rollins J.A."/>
            <person name="Lebrun M.H."/>
            <person name="Dickman M."/>
        </authorList>
    </citation>
    <scope>NUCLEOTIDE SEQUENCE [LARGE SCALE GENOMIC DNA]</scope>
    <source>
        <strain evidence="2">ATCC 18683 / 1980 / Ss-1</strain>
    </source>
</reference>
<dbReference type="KEGG" id="ssl:SS1G_04485"/>
<keyword evidence="2" id="KW-1185">Reference proteome</keyword>
<protein>
    <submittedName>
        <fullName evidence="1">Uncharacterized protein</fullName>
    </submittedName>
</protein>
<dbReference type="HOGENOM" id="CLU_3125932_0_0_1"/>